<dbReference type="RefSeq" id="WP_257086396.1">
    <property type="nucleotide sequence ID" value="NZ_CP102097.1"/>
</dbReference>
<dbReference type="Pfam" id="PF03891">
    <property type="entry name" value="DUF333"/>
    <property type="match status" value="1"/>
</dbReference>
<organism evidence="2 3">
    <name type="scientific">Vibrio japonicus</name>
    <dbReference type="NCBI Taxonomy" id="1824638"/>
    <lineage>
        <taxon>Bacteria</taxon>
        <taxon>Pseudomonadati</taxon>
        <taxon>Pseudomonadota</taxon>
        <taxon>Gammaproteobacteria</taxon>
        <taxon>Vibrionales</taxon>
        <taxon>Vibrionaceae</taxon>
        <taxon>Vibrio</taxon>
    </lineage>
</organism>
<accession>A0ABY5LNR1</accession>
<feature type="signal peptide" evidence="1">
    <location>
        <begin position="1"/>
        <end position="17"/>
    </location>
</feature>
<sequence length="86" mass="9745">MKIAPCFFTLAGTMLLAGCATTLEDYKEKEYTSVTSPASIYCVQQNGELNTVTEQGHRVTYCVRPNSKPVEQWEFYRSNHTQSDTK</sequence>
<keyword evidence="3" id="KW-1185">Reference proteome</keyword>
<dbReference type="InterPro" id="IPR005590">
    <property type="entry name" value="DUF333"/>
</dbReference>
<name>A0ABY5LNR1_9VIBR</name>
<evidence type="ECO:0000256" key="1">
    <source>
        <dbReference type="SAM" id="SignalP"/>
    </source>
</evidence>
<feature type="chain" id="PRO_5046722034" evidence="1">
    <location>
        <begin position="18"/>
        <end position="86"/>
    </location>
</feature>
<keyword evidence="1" id="KW-0732">Signal</keyword>
<protein>
    <submittedName>
        <fullName evidence="2">DUF333 domain-containing protein</fullName>
    </submittedName>
</protein>
<dbReference type="EMBL" id="CP102097">
    <property type="protein sequence ID" value="UUM32727.1"/>
    <property type="molecule type" value="Genomic_DNA"/>
</dbReference>
<gene>
    <name evidence="2" type="ORF">NP165_14260</name>
</gene>
<evidence type="ECO:0000313" key="2">
    <source>
        <dbReference type="EMBL" id="UUM32727.1"/>
    </source>
</evidence>
<dbReference type="Proteomes" id="UP001058602">
    <property type="component" value="Chromosome 2"/>
</dbReference>
<reference evidence="2" key="1">
    <citation type="submission" date="2022-07" db="EMBL/GenBank/DDBJ databases">
        <title>Complete genome of Vibrio japonicus strain JCM 31412T and phylogenomic assessment of the Nereis clade of the genus Vibrio.</title>
        <authorList>
            <person name="Shlafstein M.D."/>
            <person name="Emsley S.A."/>
            <person name="Ushijima B."/>
            <person name="Videau P."/>
            <person name="Saw J.H."/>
        </authorList>
    </citation>
    <scope>NUCLEOTIDE SEQUENCE</scope>
    <source>
        <strain evidence="2">JCM 31412</strain>
    </source>
</reference>
<evidence type="ECO:0000313" key="3">
    <source>
        <dbReference type="Proteomes" id="UP001058602"/>
    </source>
</evidence>
<proteinExistence type="predicted"/>
<dbReference type="PROSITE" id="PS51257">
    <property type="entry name" value="PROKAR_LIPOPROTEIN"/>
    <property type="match status" value="1"/>
</dbReference>